<organism evidence="4 5">
    <name type="scientific">Streptomyces desertarenae</name>
    <dbReference type="NCBI Taxonomy" id="2666184"/>
    <lineage>
        <taxon>Bacteria</taxon>
        <taxon>Bacillati</taxon>
        <taxon>Actinomycetota</taxon>
        <taxon>Actinomycetes</taxon>
        <taxon>Kitasatosporales</taxon>
        <taxon>Streptomycetaceae</taxon>
        <taxon>Streptomyces</taxon>
    </lineage>
</organism>
<name>A0ABW4PG73_9ACTN</name>
<dbReference type="Proteomes" id="UP001597365">
    <property type="component" value="Unassembled WGS sequence"/>
</dbReference>
<evidence type="ECO:0000313" key="4">
    <source>
        <dbReference type="EMBL" id="MFD1828955.1"/>
    </source>
</evidence>
<feature type="region of interest" description="Disordered" evidence="1">
    <location>
        <begin position="197"/>
        <end position="242"/>
    </location>
</feature>
<sequence>MGRTGRTAGSAGLAAAAALCTAAVLPGTAGAALPAAGPDGLPSYATAPDARRVTGSTGGGTPPSIEPGFHTDEIGPGERKDYRAVLDDSSDVWISAVALPEPGSDVGGNEGIEVSLRSAEGANCGESSVDFGSGESARPIADHAWRMIRRDGYCQEAGEYVFSVERRGADPSGASAGLAGAAGRWPLEIRFMREPGLKEPADASPPPMETPVPPAPPTGRTRPLRGGTGFNDAARMDEGNWSDELRPGETRFYRVPLDWGQRLFTEVEFGAAGSGNAPYVGNALRVDFYNTARGRITTQSQGYQAARPARLSVASQRVAYANRYASGTELGDTRFAGWYYIAVHAHEDLAGSVDGAVPLVLRTRVEGAPRPGPGYAGDAAREGFGVAADGPVSTARERSAAAREAGAGSGGTLRVVGWAGIGTGVALLAGLGLWTVLARRGAARAR</sequence>
<dbReference type="EMBL" id="JBHUFU010000002">
    <property type="protein sequence ID" value="MFD1828955.1"/>
    <property type="molecule type" value="Genomic_DNA"/>
</dbReference>
<feature type="compositionally biased region" description="Pro residues" evidence="1">
    <location>
        <begin position="203"/>
        <end position="217"/>
    </location>
</feature>
<reference evidence="5" key="1">
    <citation type="journal article" date="2019" name="Int. J. Syst. Evol. Microbiol.">
        <title>The Global Catalogue of Microorganisms (GCM) 10K type strain sequencing project: providing services to taxonomists for standard genome sequencing and annotation.</title>
        <authorList>
            <consortium name="The Broad Institute Genomics Platform"/>
            <consortium name="The Broad Institute Genome Sequencing Center for Infectious Disease"/>
            <person name="Wu L."/>
            <person name="Ma J."/>
        </authorList>
    </citation>
    <scope>NUCLEOTIDE SEQUENCE [LARGE SCALE GENOMIC DNA]</scope>
    <source>
        <strain evidence="5">CGMCC 4.7455</strain>
    </source>
</reference>
<feature type="signal peptide" evidence="3">
    <location>
        <begin position="1"/>
        <end position="31"/>
    </location>
</feature>
<gene>
    <name evidence="4" type="ORF">ACFSJS_04660</name>
</gene>
<evidence type="ECO:0000256" key="1">
    <source>
        <dbReference type="SAM" id="MobiDB-lite"/>
    </source>
</evidence>
<feature type="region of interest" description="Disordered" evidence="1">
    <location>
        <begin position="43"/>
        <end position="77"/>
    </location>
</feature>
<accession>A0ABW4PG73</accession>
<keyword evidence="2" id="KW-0472">Membrane</keyword>
<feature type="chain" id="PRO_5045064553" evidence="3">
    <location>
        <begin position="32"/>
        <end position="446"/>
    </location>
</feature>
<comment type="caution">
    <text evidence="4">The sequence shown here is derived from an EMBL/GenBank/DDBJ whole genome shotgun (WGS) entry which is preliminary data.</text>
</comment>
<evidence type="ECO:0000256" key="2">
    <source>
        <dbReference type="SAM" id="Phobius"/>
    </source>
</evidence>
<dbReference type="RefSeq" id="WP_380897039.1">
    <property type="nucleotide sequence ID" value="NZ_JBHUFU010000002.1"/>
</dbReference>
<protein>
    <submittedName>
        <fullName evidence="4">Uncharacterized protein</fullName>
    </submittedName>
</protein>
<keyword evidence="5" id="KW-1185">Reference proteome</keyword>
<evidence type="ECO:0000313" key="5">
    <source>
        <dbReference type="Proteomes" id="UP001597365"/>
    </source>
</evidence>
<evidence type="ECO:0000256" key="3">
    <source>
        <dbReference type="SAM" id="SignalP"/>
    </source>
</evidence>
<keyword evidence="2" id="KW-0812">Transmembrane</keyword>
<keyword evidence="2" id="KW-1133">Transmembrane helix</keyword>
<feature type="transmembrane region" description="Helical" evidence="2">
    <location>
        <begin position="415"/>
        <end position="437"/>
    </location>
</feature>
<keyword evidence="3" id="KW-0732">Signal</keyword>
<proteinExistence type="predicted"/>